<dbReference type="EMBL" id="RKHQ01000001">
    <property type="protein sequence ID" value="ROR95812.1"/>
    <property type="molecule type" value="Genomic_DNA"/>
</dbReference>
<evidence type="ECO:0000259" key="2">
    <source>
        <dbReference type="Pfam" id="PF01337"/>
    </source>
</evidence>
<dbReference type="Proteomes" id="UP000275356">
    <property type="component" value="Unassembled WGS sequence"/>
</dbReference>
<evidence type="ECO:0000313" key="3">
    <source>
        <dbReference type="EMBL" id="ROR95812.1"/>
    </source>
</evidence>
<dbReference type="OrthoDB" id="4793808at2"/>
<dbReference type="InterPro" id="IPR035905">
    <property type="entry name" value="Barstar-like_sf"/>
</dbReference>
<dbReference type="Pfam" id="PF01337">
    <property type="entry name" value="Barstar"/>
    <property type="match status" value="1"/>
</dbReference>
<comment type="caution">
    <text evidence="3">The sequence shown here is derived from an EMBL/GenBank/DDBJ whole genome shotgun (WGS) entry which is preliminary data.</text>
</comment>
<dbReference type="InterPro" id="IPR000468">
    <property type="entry name" value="Barstar"/>
</dbReference>
<feature type="domain" description="Barstar (barnase inhibitor)" evidence="2">
    <location>
        <begin position="11"/>
        <end position="83"/>
    </location>
</feature>
<name>A0A3N2D7Z4_9MICO</name>
<sequence length="138" mass="15712">MAEESRNGSAHVFRIEGARIDTIEDLYAQLNTLLMQEEDWELGASLDALNDVLYRFNPKNVVGPTVFVWADHGHSREALGRAATARWLEEKLRHPDSFDVQTIRAQRDALMSGEGKTYFEIVLEVFAEHAPDVRLELD</sequence>
<reference evidence="3 4" key="1">
    <citation type="submission" date="2018-11" db="EMBL/GenBank/DDBJ databases">
        <title>Sequencing the genomes of 1000 actinobacteria strains.</title>
        <authorList>
            <person name="Klenk H.-P."/>
        </authorList>
    </citation>
    <scope>NUCLEOTIDE SEQUENCE [LARGE SCALE GENOMIC DNA]</scope>
    <source>
        <strain evidence="3 4">DSM 13521</strain>
    </source>
</reference>
<proteinExistence type="inferred from homology"/>
<dbReference type="RefSeq" id="WP_123739865.1">
    <property type="nucleotide sequence ID" value="NZ_RKHQ01000001.1"/>
</dbReference>
<evidence type="ECO:0000256" key="1">
    <source>
        <dbReference type="ARBA" id="ARBA00006845"/>
    </source>
</evidence>
<dbReference type="SUPFAM" id="SSF52038">
    <property type="entry name" value="Barstar-related"/>
    <property type="match status" value="1"/>
</dbReference>
<organism evidence="3 4">
    <name type="scientific">Salana multivorans</name>
    <dbReference type="NCBI Taxonomy" id="120377"/>
    <lineage>
        <taxon>Bacteria</taxon>
        <taxon>Bacillati</taxon>
        <taxon>Actinomycetota</taxon>
        <taxon>Actinomycetes</taxon>
        <taxon>Micrococcales</taxon>
        <taxon>Beutenbergiaceae</taxon>
        <taxon>Salana</taxon>
    </lineage>
</organism>
<accession>A0A3N2D7Z4</accession>
<keyword evidence="4" id="KW-1185">Reference proteome</keyword>
<dbReference type="AlphaFoldDB" id="A0A3N2D7Z4"/>
<gene>
    <name evidence="3" type="ORF">EDD28_0374</name>
</gene>
<comment type="similarity">
    <text evidence="1">Belongs to the barstar family.</text>
</comment>
<protein>
    <recommendedName>
        <fullName evidence="2">Barstar (barnase inhibitor) domain-containing protein</fullName>
    </recommendedName>
</protein>
<dbReference type="Gene3D" id="3.30.370.10">
    <property type="entry name" value="Barstar-like"/>
    <property type="match status" value="1"/>
</dbReference>
<evidence type="ECO:0000313" key="4">
    <source>
        <dbReference type="Proteomes" id="UP000275356"/>
    </source>
</evidence>